<comment type="caution">
    <text evidence="1">The sequence shown here is derived from an EMBL/GenBank/DDBJ whole genome shotgun (WGS) entry which is preliminary data.</text>
</comment>
<dbReference type="AlphaFoldDB" id="A0A5B7EQH3"/>
<organism evidence="1 2">
    <name type="scientific">Portunus trituberculatus</name>
    <name type="common">Swimming crab</name>
    <name type="synonym">Neptunus trituberculatus</name>
    <dbReference type="NCBI Taxonomy" id="210409"/>
    <lineage>
        <taxon>Eukaryota</taxon>
        <taxon>Metazoa</taxon>
        <taxon>Ecdysozoa</taxon>
        <taxon>Arthropoda</taxon>
        <taxon>Crustacea</taxon>
        <taxon>Multicrustacea</taxon>
        <taxon>Malacostraca</taxon>
        <taxon>Eumalacostraca</taxon>
        <taxon>Eucarida</taxon>
        <taxon>Decapoda</taxon>
        <taxon>Pleocyemata</taxon>
        <taxon>Brachyura</taxon>
        <taxon>Eubrachyura</taxon>
        <taxon>Portunoidea</taxon>
        <taxon>Portunidae</taxon>
        <taxon>Portuninae</taxon>
        <taxon>Portunus</taxon>
    </lineage>
</organism>
<gene>
    <name evidence="1" type="ORF">E2C01_028900</name>
</gene>
<proteinExistence type="predicted"/>
<reference evidence="1 2" key="1">
    <citation type="submission" date="2019-05" db="EMBL/GenBank/DDBJ databases">
        <title>Another draft genome of Portunus trituberculatus and its Hox gene families provides insights of decapod evolution.</title>
        <authorList>
            <person name="Jeong J.-H."/>
            <person name="Song I."/>
            <person name="Kim S."/>
            <person name="Choi T."/>
            <person name="Kim D."/>
            <person name="Ryu S."/>
            <person name="Kim W."/>
        </authorList>
    </citation>
    <scope>NUCLEOTIDE SEQUENCE [LARGE SCALE GENOMIC DNA]</scope>
    <source>
        <tissue evidence="1">Muscle</tissue>
    </source>
</reference>
<sequence length="36" mass="4092">MPPFLVQSICIRHSSSSHPARVNQYPQSFIPFSGKF</sequence>
<accession>A0A5B7EQH3</accession>
<evidence type="ECO:0000313" key="2">
    <source>
        <dbReference type="Proteomes" id="UP000324222"/>
    </source>
</evidence>
<keyword evidence="2" id="KW-1185">Reference proteome</keyword>
<name>A0A5B7EQH3_PORTR</name>
<evidence type="ECO:0000313" key="1">
    <source>
        <dbReference type="EMBL" id="MPC35476.1"/>
    </source>
</evidence>
<protein>
    <submittedName>
        <fullName evidence="1">Uncharacterized protein</fullName>
    </submittedName>
</protein>
<dbReference type="Proteomes" id="UP000324222">
    <property type="component" value="Unassembled WGS sequence"/>
</dbReference>
<dbReference type="EMBL" id="VSRR010003284">
    <property type="protein sequence ID" value="MPC35476.1"/>
    <property type="molecule type" value="Genomic_DNA"/>
</dbReference>